<evidence type="ECO:0000313" key="6">
    <source>
        <dbReference type="EMBL" id="URE36642.1"/>
    </source>
</evidence>
<feature type="domain" description="Sulfotransferase" evidence="5">
    <location>
        <begin position="62"/>
        <end position="85"/>
    </location>
</feature>
<proteinExistence type="inferred from homology"/>
<feature type="region of interest" description="Disordered" evidence="4">
    <location>
        <begin position="92"/>
        <end position="116"/>
    </location>
</feature>
<dbReference type="EMBL" id="CP097510">
    <property type="protein sequence ID" value="URE36642.1"/>
    <property type="molecule type" value="Genomic_DNA"/>
</dbReference>
<organism evidence="6 7">
    <name type="scientific">Musa troglodytarum</name>
    <name type="common">fe'i banana</name>
    <dbReference type="NCBI Taxonomy" id="320322"/>
    <lineage>
        <taxon>Eukaryota</taxon>
        <taxon>Viridiplantae</taxon>
        <taxon>Streptophyta</taxon>
        <taxon>Embryophyta</taxon>
        <taxon>Tracheophyta</taxon>
        <taxon>Spermatophyta</taxon>
        <taxon>Magnoliopsida</taxon>
        <taxon>Liliopsida</taxon>
        <taxon>Zingiberales</taxon>
        <taxon>Musaceae</taxon>
        <taxon>Musa</taxon>
    </lineage>
</organism>
<accession>A0A9E7HV97</accession>
<name>A0A9E7HV97_9LILI</name>
<dbReference type="Proteomes" id="UP001055439">
    <property type="component" value="Chromosome 8"/>
</dbReference>
<evidence type="ECO:0000256" key="2">
    <source>
        <dbReference type="ARBA" id="ARBA00022679"/>
    </source>
</evidence>
<dbReference type="SUPFAM" id="SSF52540">
    <property type="entry name" value="P-loop containing nucleoside triphosphate hydrolases"/>
    <property type="match status" value="1"/>
</dbReference>
<feature type="region of interest" description="Disordered" evidence="4">
    <location>
        <begin position="168"/>
        <end position="262"/>
    </location>
</feature>
<dbReference type="Pfam" id="PF00685">
    <property type="entry name" value="Sulfotransfer_1"/>
    <property type="match status" value="1"/>
</dbReference>
<dbReference type="InterPro" id="IPR027417">
    <property type="entry name" value="P-loop_NTPase"/>
</dbReference>
<gene>
    <name evidence="6" type="ORF">MUK42_17332</name>
</gene>
<evidence type="ECO:0000313" key="7">
    <source>
        <dbReference type="Proteomes" id="UP001055439"/>
    </source>
</evidence>
<feature type="compositionally biased region" description="Basic and acidic residues" evidence="4">
    <location>
        <begin position="250"/>
        <end position="262"/>
    </location>
</feature>
<evidence type="ECO:0000256" key="1">
    <source>
        <dbReference type="ARBA" id="ARBA00005771"/>
    </source>
</evidence>
<comment type="similarity">
    <text evidence="1 3">Belongs to the sulfotransferase 1 family.</text>
</comment>
<dbReference type="GO" id="GO:0008146">
    <property type="term" value="F:sulfotransferase activity"/>
    <property type="evidence" value="ECO:0007669"/>
    <property type="project" value="InterPro"/>
</dbReference>
<dbReference type="EC" id="2.8.2.-" evidence="3"/>
<keyword evidence="7" id="KW-1185">Reference proteome</keyword>
<protein>
    <recommendedName>
        <fullName evidence="3">Sulfotransferase</fullName>
        <ecNumber evidence="3">2.8.2.-</ecNumber>
    </recommendedName>
</protein>
<evidence type="ECO:0000259" key="5">
    <source>
        <dbReference type="Pfam" id="PF00685"/>
    </source>
</evidence>
<dbReference type="OrthoDB" id="205623at2759"/>
<feature type="compositionally biased region" description="Basic and acidic residues" evidence="4">
    <location>
        <begin position="185"/>
        <end position="207"/>
    </location>
</feature>
<feature type="compositionally biased region" description="Gly residues" evidence="4">
    <location>
        <begin position="173"/>
        <end position="183"/>
    </location>
</feature>
<keyword evidence="2 3" id="KW-0808">Transferase</keyword>
<sequence length="262" mass="28523">MAAVFIPLLSEDAVPLQEYRDLIASLPVDHRVVPVRQYQGFWWPESTLPGVIAVQRHFKSRPDDVFLATYPKSGTTWLKSRLRRHDQVAVPAIRPPPPAAQPPPVRAVAGEDVQPAQQLRDRRPALPSHPRHPHAPLRAPRLHRRLRLPDRVPVARPQGRDRLRVALRREGAGNPGVPGGVAGGQDRHGALRGDLHPRDDLGSHSRVLEGASAPSGEDTLPEVRRDVGGAGGQPEEDGRLPGLPLLAGGREGRQGGGDHHPV</sequence>
<dbReference type="Gene3D" id="3.40.50.300">
    <property type="entry name" value="P-loop containing nucleotide triphosphate hydrolases"/>
    <property type="match status" value="1"/>
</dbReference>
<evidence type="ECO:0000256" key="4">
    <source>
        <dbReference type="SAM" id="MobiDB-lite"/>
    </source>
</evidence>
<dbReference type="PANTHER" id="PTHR11783">
    <property type="entry name" value="SULFOTRANSFERASE SULT"/>
    <property type="match status" value="1"/>
</dbReference>
<feature type="compositionally biased region" description="Pro residues" evidence="4">
    <location>
        <begin position="93"/>
        <end position="105"/>
    </location>
</feature>
<evidence type="ECO:0000256" key="3">
    <source>
        <dbReference type="RuleBase" id="RU361155"/>
    </source>
</evidence>
<reference evidence="6" key="1">
    <citation type="submission" date="2022-05" db="EMBL/GenBank/DDBJ databases">
        <title>The Musa troglodytarum L. genome provides insights into the mechanism of non-climacteric behaviour and enrichment of carotenoids.</title>
        <authorList>
            <person name="Wang J."/>
        </authorList>
    </citation>
    <scope>NUCLEOTIDE SEQUENCE</scope>
    <source>
        <tissue evidence="6">Leaf</tissue>
    </source>
</reference>
<dbReference type="InterPro" id="IPR000863">
    <property type="entry name" value="Sulfotransferase_dom"/>
</dbReference>
<dbReference type="AlphaFoldDB" id="A0A9E7HV97"/>